<feature type="compositionally biased region" description="Acidic residues" evidence="1">
    <location>
        <begin position="444"/>
        <end position="457"/>
    </location>
</feature>
<keyword evidence="2" id="KW-0472">Membrane</keyword>
<feature type="transmembrane region" description="Helical" evidence="2">
    <location>
        <begin position="158"/>
        <end position="179"/>
    </location>
</feature>
<keyword evidence="2" id="KW-1133">Transmembrane helix</keyword>
<feature type="region of interest" description="Disordered" evidence="1">
    <location>
        <begin position="376"/>
        <end position="468"/>
    </location>
</feature>
<feature type="transmembrane region" description="Helical" evidence="2">
    <location>
        <begin position="76"/>
        <end position="93"/>
    </location>
</feature>
<name>A0AAV5T3V9_9BILA</name>
<feature type="compositionally biased region" description="Basic and acidic residues" evidence="1">
    <location>
        <begin position="432"/>
        <end position="443"/>
    </location>
</feature>
<feature type="transmembrane region" description="Helical" evidence="2">
    <location>
        <begin position="130"/>
        <end position="152"/>
    </location>
</feature>
<gene>
    <name evidence="3" type="ORF">PENTCL1PPCAC_12442</name>
</gene>
<accession>A0AAV5T3V9</accession>
<sequence length="468" mass="49728">TMLLSIVYKSRCARLNISSEGKTRGLGPYFTTGDQMGVWSDSWGGRKGPPRPTAIGDVISLSRTAAFIRESRTMKIIASAVVLFAGVALTIFTGGLGVAFGQLFIAGGASMLMTTLLSENSTWFEIGKSFLKGIAIGFFSMGFSMGAAMLFSRFATGLLGKALLTMGSSTLGSVVTNGVSNLLNGRRGWEITKGWKRAVLLGLCIGGISALFSTGAAYLSDLFHKGFTKEHGEIILRGLEKIEKLHEVYRSYIDSMGTAVQTALDAALAFALGFAESLLMQLIFENGNISWQAAIACAVIAGVMRGARAGMKAKGMDTHSGEVEGANNQLIEKLEEPVKSKSFNTAVVHGPSSCSTTLKTSLIIAHTISETNKNNTFRLPKLSDDTSSDISEDHGPGDSDDDDVDDDPNDGDLHGPDEDGHDNLDNDDGLADSDHDEPAGSERDEPDDLEKADEDEPTSSGKDGEDEN</sequence>
<dbReference type="Proteomes" id="UP001432027">
    <property type="component" value="Unassembled WGS sequence"/>
</dbReference>
<keyword evidence="4" id="KW-1185">Reference proteome</keyword>
<feature type="transmembrane region" description="Helical" evidence="2">
    <location>
        <begin position="199"/>
        <end position="219"/>
    </location>
</feature>
<organism evidence="3 4">
    <name type="scientific">Pristionchus entomophagus</name>
    <dbReference type="NCBI Taxonomy" id="358040"/>
    <lineage>
        <taxon>Eukaryota</taxon>
        <taxon>Metazoa</taxon>
        <taxon>Ecdysozoa</taxon>
        <taxon>Nematoda</taxon>
        <taxon>Chromadorea</taxon>
        <taxon>Rhabditida</taxon>
        <taxon>Rhabditina</taxon>
        <taxon>Diplogasteromorpha</taxon>
        <taxon>Diplogasteroidea</taxon>
        <taxon>Neodiplogasteridae</taxon>
        <taxon>Pristionchus</taxon>
    </lineage>
</organism>
<comment type="caution">
    <text evidence="3">The sequence shown here is derived from an EMBL/GenBank/DDBJ whole genome shotgun (WGS) entry which is preliminary data.</text>
</comment>
<proteinExistence type="predicted"/>
<evidence type="ECO:0000256" key="1">
    <source>
        <dbReference type="SAM" id="MobiDB-lite"/>
    </source>
</evidence>
<reference evidence="3" key="1">
    <citation type="submission" date="2023-10" db="EMBL/GenBank/DDBJ databases">
        <title>Genome assembly of Pristionchus species.</title>
        <authorList>
            <person name="Yoshida K."/>
            <person name="Sommer R.J."/>
        </authorList>
    </citation>
    <scope>NUCLEOTIDE SEQUENCE</scope>
    <source>
        <strain evidence="3">RS0144</strain>
    </source>
</reference>
<feature type="non-terminal residue" evidence="3">
    <location>
        <position position="1"/>
    </location>
</feature>
<keyword evidence="2" id="KW-0812">Transmembrane</keyword>
<feature type="compositionally biased region" description="Basic and acidic residues" evidence="1">
    <location>
        <begin position="411"/>
        <end position="424"/>
    </location>
</feature>
<evidence type="ECO:0000313" key="4">
    <source>
        <dbReference type="Proteomes" id="UP001432027"/>
    </source>
</evidence>
<protein>
    <submittedName>
        <fullName evidence="3">Uncharacterized protein</fullName>
    </submittedName>
</protein>
<feature type="compositionally biased region" description="Acidic residues" evidence="1">
    <location>
        <begin position="398"/>
        <end position="410"/>
    </location>
</feature>
<feature type="transmembrane region" description="Helical" evidence="2">
    <location>
        <begin position="99"/>
        <end position="118"/>
    </location>
</feature>
<evidence type="ECO:0000256" key="2">
    <source>
        <dbReference type="SAM" id="Phobius"/>
    </source>
</evidence>
<dbReference type="AlphaFoldDB" id="A0AAV5T3V9"/>
<feature type="non-terminal residue" evidence="3">
    <location>
        <position position="468"/>
    </location>
</feature>
<evidence type="ECO:0000313" key="3">
    <source>
        <dbReference type="EMBL" id="GMS90267.1"/>
    </source>
</evidence>
<dbReference type="EMBL" id="BTSX01000003">
    <property type="protein sequence ID" value="GMS90267.1"/>
    <property type="molecule type" value="Genomic_DNA"/>
</dbReference>